<evidence type="ECO:0000313" key="3">
    <source>
        <dbReference type="EMBL" id="MDQ2094611.1"/>
    </source>
</evidence>
<comment type="caution">
    <text evidence="3">The sequence shown here is derived from an EMBL/GenBank/DDBJ whole genome shotgun (WGS) entry which is preliminary data.</text>
</comment>
<accession>A0AAJ1X5K3</accession>
<dbReference type="SUPFAM" id="SSF55785">
    <property type="entry name" value="PYP-like sensor domain (PAS domain)"/>
    <property type="match status" value="1"/>
</dbReference>
<proteinExistence type="predicted"/>
<organism evidence="3 4">
    <name type="scientific">Rhodalgimonas zhirmunskyi</name>
    <dbReference type="NCBI Taxonomy" id="2964767"/>
    <lineage>
        <taxon>Bacteria</taxon>
        <taxon>Pseudomonadati</taxon>
        <taxon>Pseudomonadota</taxon>
        <taxon>Alphaproteobacteria</taxon>
        <taxon>Rhodobacterales</taxon>
        <taxon>Roseobacteraceae</taxon>
        <taxon>Rhodalgimonas</taxon>
    </lineage>
</organism>
<protein>
    <submittedName>
        <fullName evidence="3">PAS domain-containing protein</fullName>
    </submittedName>
</protein>
<sequence>MTPLASTHQRQEHRPPTGEAPFDAGEVFYSRTDRRGVIVAGNYIFRRVSHYDWENLIGAPHKIIRHPDMPKAVFWLLWKKLAQGETFGGYIKNRASDGLYYWVYAVVAPMGEGYISTRIKPGSALFPQIERLYNDLRQGEESGLSPEESATDLIARLHRLGFDSYEEFMTHAFGEELLNETTALRLAPEKSVARARTMLALSRALSEETAHLAQEFDVLSSVPHNMKVVARRIEPTGGPISALSRNYGDMSNALSQWFLAHVLGEDSNFSRISASVKQSMWMTCFAGLLQRCEAQLRAERRALGPVDISHERAGLNMLAKDYFYTARDGMSAVITEARRIHSACDEIRRKMLALSTVRLACKIEDARDPARSGNLQGIIDQLGKSQQHIDARVTRIRTTSAKIISIAEEGIAADAIHCDKALLYGKRMAAALHPSNPEGVEKAL</sequence>
<evidence type="ECO:0000256" key="1">
    <source>
        <dbReference type="SAM" id="MobiDB-lite"/>
    </source>
</evidence>
<dbReference type="InterPro" id="IPR013655">
    <property type="entry name" value="PAS_fold_3"/>
</dbReference>
<dbReference type="Pfam" id="PF08447">
    <property type="entry name" value="PAS_3"/>
    <property type="match status" value="1"/>
</dbReference>
<reference evidence="3" key="1">
    <citation type="submission" date="2022-07" db="EMBL/GenBank/DDBJ databases">
        <authorList>
            <person name="Otstavnykh N."/>
            <person name="Isaeva M."/>
            <person name="Bystritskaya E."/>
        </authorList>
    </citation>
    <scope>NUCLEOTIDE SEQUENCE</scope>
    <source>
        <strain evidence="3">10Alg 79</strain>
    </source>
</reference>
<dbReference type="RefSeq" id="WP_317626234.1">
    <property type="nucleotide sequence ID" value="NZ_JANFFA010000003.1"/>
</dbReference>
<feature type="domain" description="PAS fold-3" evidence="2">
    <location>
        <begin position="45"/>
        <end position="110"/>
    </location>
</feature>
<dbReference type="Proteomes" id="UP001227162">
    <property type="component" value="Unassembled WGS sequence"/>
</dbReference>
<dbReference type="InterPro" id="IPR035965">
    <property type="entry name" value="PAS-like_dom_sf"/>
</dbReference>
<gene>
    <name evidence="3" type="ORF">NOI20_10865</name>
</gene>
<feature type="region of interest" description="Disordered" evidence="1">
    <location>
        <begin position="1"/>
        <end position="23"/>
    </location>
</feature>
<evidence type="ECO:0000259" key="2">
    <source>
        <dbReference type="Pfam" id="PF08447"/>
    </source>
</evidence>
<dbReference type="CDD" id="cd00130">
    <property type="entry name" value="PAS"/>
    <property type="match status" value="1"/>
</dbReference>
<reference evidence="3" key="2">
    <citation type="submission" date="2023-04" db="EMBL/GenBank/DDBJ databases">
        <title>'Rhodoalgimonas zhirmunskyi' gen. nov., isolated from a red alga.</title>
        <authorList>
            <person name="Nedashkovskaya O.I."/>
            <person name="Otstavnykh N.Y."/>
            <person name="Bystritskaya E.P."/>
            <person name="Balabanova L.A."/>
            <person name="Isaeva M.P."/>
        </authorList>
    </citation>
    <scope>NUCLEOTIDE SEQUENCE</scope>
    <source>
        <strain evidence="3">10Alg 79</strain>
    </source>
</reference>
<dbReference type="EMBL" id="JANFFA010000003">
    <property type="protein sequence ID" value="MDQ2094611.1"/>
    <property type="molecule type" value="Genomic_DNA"/>
</dbReference>
<dbReference type="AlphaFoldDB" id="A0AAJ1X5K3"/>
<keyword evidence="4" id="KW-1185">Reference proteome</keyword>
<evidence type="ECO:0000313" key="4">
    <source>
        <dbReference type="Proteomes" id="UP001227162"/>
    </source>
</evidence>
<dbReference type="Gene3D" id="3.30.450.20">
    <property type="entry name" value="PAS domain"/>
    <property type="match status" value="1"/>
</dbReference>
<name>A0AAJ1X5K3_9RHOB</name>
<dbReference type="InterPro" id="IPR000014">
    <property type="entry name" value="PAS"/>
</dbReference>